<keyword evidence="2" id="KW-0238">DNA-binding</keyword>
<dbReference type="PANTHER" id="PTHR30146">
    <property type="entry name" value="LACI-RELATED TRANSCRIPTIONAL REPRESSOR"/>
    <property type="match status" value="1"/>
</dbReference>
<evidence type="ECO:0000313" key="5">
    <source>
        <dbReference type="EMBL" id="OTP14329.1"/>
    </source>
</evidence>
<reference evidence="5" key="1">
    <citation type="submission" date="2017-05" db="EMBL/GenBank/DDBJ databases">
        <title>The Genome Sequence of Enterococcus sp. 9E7_DIV0242.</title>
        <authorList>
            <consortium name="The Broad Institute Genomics Platform"/>
            <consortium name="The Broad Institute Genomic Center for Infectious Diseases"/>
            <person name="Earl A."/>
            <person name="Manson A."/>
            <person name="Schwartman J."/>
            <person name="Gilmore M."/>
            <person name="Abouelleil A."/>
            <person name="Cao P."/>
            <person name="Chapman S."/>
            <person name="Cusick C."/>
            <person name="Shea T."/>
            <person name="Young S."/>
            <person name="Neafsey D."/>
            <person name="Nusbaum C."/>
            <person name="Birren B."/>
        </authorList>
    </citation>
    <scope>NUCLEOTIDE SEQUENCE [LARGE SCALE GENOMIC DNA]</scope>
    <source>
        <strain evidence="5">9E7_DIV0242</strain>
    </source>
</reference>
<reference evidence="6" key="3">
    <citation type="submission" date="2024-03" db="EMBL/GenBank/DDBJ databases">
        <title>The Genome Sequence of Enterococcus sp. DIV0242b.</title>
        <authorList>
            <consortium name="The Broad Institute Genomics Platform"/>
            <consortium name="The Broad Institute Microbial Omics Core"/>
            <consortium name="The Broad Institute Genomic Center for Infectious Diseases"/>
            <person name="Earl A."/>
            <person name="Manson A."/>
            <person name="Gilmore M."/>
            <person name="Schwartman J."/>
            <person name="Shea T."/>
            <person name="Abouelleil A."/>
            <person name="Cao P."/>
            <person name="Chapman S."/>
            <person name="Cusick C."/>
            <person name="Young S."/>
            <person name="Neafsey D."/>
            <person name="Nusbaum C."/>
            <person name="Birren B."/>
        </authorList>
    </citation>
    <scope>NUCLEOTIDE SEQUENCE</scope>
    <source>
        <strain evidence="6">9E7_DIV0242</strain>
    </source>
</reference>
<dbReference type="SUPFAM" id="SSF47413">
    <property type="entry name" value="lambda repressor-like DNA-binding domains"/>
    <property type="match status" value="1"/>
</dbReference>
<dbReference type="InterPro" id="IPR000843">
    <property type="entry name" value="HTH_LacI"/>
</dbReference>
<keyword evidence="7" id="KW-1185">Reference proteome</keyword>
<protein>
    <recommendedName>
        <fullName evidence="4">HTH lacI-type domain-containing protein</fullName>
    </recommendedName>
</protein>
<evidence type="ECO:0000256" key="1">
    <source>
        <dbReference type="ARBA" id="ARBA00023015"/>
    </source>
</evidence>
<name>A0A242K475_9ENTE</name>
<dbReference type="CDD" id="cd01392">
    <property type="entry name" value="HTH_LacI"/>
    <property type="match status" value="1"/>
</dbReference>
<sequence>MTTIRDIARLADCSVTTVSRVLNRHPYVSEEKRNLILQLIDELDYVPSAQARDLSYGLSKNIGVLIPYANVAYYDKIISGILKAAFKKDYKITLLPTNYDLEKEHHYLKQLAAKAFDGLIITSKRTSFDTIQQHVKYGPIVCCEDTGNYPISAVSFSREESYVEVFDYFKQKGFSHIGLAVGRPQSISPSTALMMKAHKTVFGRFPDEDLIIPDCRNYASGITAGNRFAQLPQLDAVFANSDEVAAGILQSIDATSVEIIGEENLLASHLLNFSTVDHHLDRCGEEAFRLLFEQTNTRIAIPYRFIKR</sequence>
<accession>A0A242K475</accession>
<dbReference type="GO" id="GO:0000976">
    <property type="term" value="F:transcription cis-regulatory region binding"/>
    <property type="evidence" value="ECO:0007669"/>
    <property type="project" value="TreeGrafter"/>
</dbReference>
<feature type="domain" description="HTH lacI-type" evidence="4">
    <location>
        <begin position="2"/>
        <end position="56"/>
    </location>
</feature>
<dbReference type="GO" id="GO:0003700">
    <property type="term" value="F:DNA-binding transcription factor activity"/>
    <property type="evidence" value="ECO:0007669"/>
    <property type="project" value="TreeGrafter"/>
</dbReference>
<dbReference type="PANTHER" id="PTHR30146:SF105">
    <property type="entry name" value="CATABOLITE CONTROL PROTEIN B"/>
    <property type="match status" value="1"/>
</dbReference>
<dbReference type="InterPro" id="IPR028082">
    <property type="entry name" value="Peripla_BP_I"/>
</dbReference>
<dbReference type="OrthoDB" id="9798934at2"/>
<dbReference type="InterPro" id="IPR001761">
    <property type="entry name" value="Peripla_BP/Lac1_sug-bd_dom"/>
</dbReference>
<dbReference type="Gene3D" id="3.40.50.2300">
    <property type="match status" value="2"/>
</dbReference>
<dbReference type="SMART" id="SM00354">
    <property type="entry name" value="HTH_LACI"/>
    <property type="match status" value="1"/>
</dbReference>
<gene>
    <name evidence="6" type="ORF">A5888_002408</name>
    <name evidence="5" type="ORF">A5888_002430</name>
</gene>
<dbReference type="RefSeq" id="WP_086349491.1">
    <property type="nucleotide sequence ID" value="NZ_CP147247.1"/>
</dbReference>
<dbReference type="EMBL" id="CP147247">
    <property type="protein sequence ID" value="WYJ90651.1"/>
    <property type="molecule type" value="Genomic_DNA"/>
</dbReference>
<organism evidence="5">
    <name type="scientific">Candidatus Enterococcus clewellii</name>
    <dbReference type="NCBI Taxonomy" id="1834193"/>
    <lineage>
        <taxon>Bacteria</taxon>
        <taxon>Bacillati</taxon>
        <taxon>Bacillota</taxon>
        <taxon>Bacilli</taxon>
        <taxon>Lactobacillales</taxon>
        <taxon>Enterococcaceae</taxon>
        <taxon>Enterococcus</taxon>
    </lineage>
</organism>
<dbReference type="SUPFAM" id="SSF53822">
    <property type="entry name" value="Periplasmic binding protein-like I"/>
    <property type="match status" value="1"/>
</dbReference>
<keyword evidence="3" id="KW-0804">Transcription</keyword>
<reference evidence="6" key="2">
    <citation type="submission" date="2017-05" db="EMBL/GenBank/DDBJ databases">
        <authorList>
            <consortium name="The Broad Institute Genomics Platform"/>
            <consortium name="The Broad Institute Genomic Center for Infectious Diseases"/>
            <person name="Earl A."/>
            <person name="Manson A."/>
            <person name="Schwartman J."/>
            <person name="Gilmore M."/>
            <person name="Abouelleil A."/>
            <person name="Cao P."/>
            <person name="Chapman S."/>
            <person name="Cusick C."/>
            <person name="Shea T."/>
            <person name="Young S."/>
            <person name="Neafsey D."/>
            <person name="Nusbaum C."/>
            <person name="Birren B."/>
        </authorList>
    </citation>
    <scope>NUCLEOTIDE SEQUENCE</scope>
    <source>
        <strain evidence="6">9E7_DIV0242</strain>
    </source>
</reference>
<dbReference type="PROSITE" id="PS50932">
    <property type="entry name" value="HTH_LACI_2"/>
    <property type="match status" value="1"/>
</dbReference>
<evidence type="ECO:0000313" key="7">
    <source>
        <dbReference type="Proteomes" id="UP000195141"/>
    </source>
</evidence>
<evidence type="ECO:0000256" key="2">
    <source>
        <dbReference type="ARBA" id="ARBA00023125"/>
    </source>
</evidence>
<dbReference type="InterPro" id="IPR010982">
    <property type="entry name" value="Lambda_DNA-bd_dom_sf"/>
</dbReference>
<dbReference type="Pfam" id="PF00532">
    <property type="entry name" value="Peripla_BP_1"/>
    <property type="match status" value="1"/>
</dbReference>
<evidence type="ECO:0000313" key="6">
    <source>
        <dbReference type="EMBL" id="WYJ90651.1"/>
    </source>
</evidence>
<dbReference type="AlphaFoldDB" id="A0A242K475"/>
<keyword evidence="1" id="KW-0805">Transcription regulation</keyword>
<dbReference type="EMBL" id="NGMM01000004">
    <property type="protein sequence ID" value="OTP14329.1"/>
    <property type="molecule type" value="Genomic_DNA"/>
</dbReference>
<proteinExistence type="predicted"/>
<dbReference type="Gene3D" id="1.10.260.40">
    <property type="entry name" value="lambda repressor-like DNA-binding domains"/>
    <property type="match status" value="1"/>
</dbReference>
<dbReference type="Proteomes" id="UP000195141">
    <property type="component" value="Chromosome"/>
</dbReference>
<dbReference type="Pfam" id="PF00356">
    <property type="entry name" value="LacI"/>
    <property type="match status" value="1"/>
</dbReference>
<evidence type="ECO:0000259" key="4">
    <source>
        <dbReference type="PROSITE" id="PS50932"/>
    </source>
</evidence>
<dbReference type="CDD" id="cd06286">
    <property type="entry name" value="PBP1_CcpB-like"/>
    <property type="match status" value="1"/>
</dbReference>
<evidence type="ECO:0000256" key="3">
    <source>
        <dbReference type="ARBA" id="ARBA00023163"/>
    </source>
</evidence>